<reference evidence="2" key="1">
    <citation type="submission" date="2016-10" db="EMBL/GenBank/DDBJ databases">
        <authorList>
            <person name="Varghese N."/>
            <person name="Submissions S."/>
        </authorList>
    </citation>
    <scope>NUCLEOTIDE SEQUENCE [LARGE SCALE GENOMIC DNA]</scope>
    <source>
        <strain evidence="2">DSM 44796</strain>
    </source>
</reference>
<protein>
    <recommendedName>
        <fullName evidence="3">AAA-like domain-containing protein</fullName>
    </recommendedName>
</protein>
<accession>A0A1G9YYR3</accession>
<organism evidence="1 2">
    <name type="scientific">Lentzea albidocapillata subsp. violacea</name>
    <dbReference type="NCBI Taxonomy" id="128104"/>
    <lineage>
        <taxon>Bacteria</taxon>
        <taxon>Bacillati</taxon>
        <taxon>Actinomycetota</taxon>
        <taxon>Actinomycetes</taxon>
        <taxon>Pseudonocardiales</taxon>
        <taxon>Pseudonocardiaceae</taxon>
        <taxon>Lentzea</taxon>
    </lineage>
</organism>
<gene>
    <name evidence="1" type="ORF">SAMN04488074_13613</name>
</gene>
<name>A0A1G9YYR3_9PSEU</name>
<dbReference type="InterPro" id="IPR027417">
    <property type="entry name" value="P-loop_NTPase"/>
</dbReference>
<dbReference type="SUPFAM" id="SSF52540">
    <property type="entry name" value="P-loop containing nucleoside triphosphate hydrolases"/>
    <property type="match status" value="1"/>
</dbReference>
<sequence length="485" mass="52073">MAKTVNSTPRLTAKGFVGPGGGKASYVEAPPEYRGTSVQVCGLWPFAAGSGTPMIGTPIGTSLIGGRTTVCFDPISWFVRAKLIHNPSMFVLGLPGLGKSTFVRRTVLGVAASGVVPMILGDLKPDYSDLVTALGGQVIRLGRGLGTLNPLAAGTLGSILPQLSGRTKDRVRAEVHGRRLHMVAGLIGVIRRRPISDGEETILSAALHVLDAAFNKGTPPLLTDLLKVLDEGHPQVRAVTLDRGEDERYRQEVDPLQRSLIGLLDGPLGATFAQHTSTPIDVNAPAVCIDISGITASDERLTAAVLLSCWSDGFGAIEAANVLADEGLAPQRRFYAVLDELWRVMRVPGLVDRTDELTRVNRQHGVGTAYITHTGLDAESLAREEDRAKARGFIERAGAIVCGGLPRRELAQLSEVVAFSRAERRMITEWSTPASWDHESGREMPPPGQGNFMLKVGQRPGIPVHVELTRSELASNVHNTNKRWV</sequence>
<dbReference type="Gene3D" id="3.40.50.300">
    <property type="entry name" value="P-loop containing nucleotide triphosphate hydrolases"/>
    <property type="match status" value="2"/>
</dbReference>
<evidence type="ECO:0008006" key="3">
    <source>
        <dbReference type="Google" id="ProtNLM"/>
    </source>
</evidence>
<proteinExistence type="predicted"/>
<evidence type="ECO:0000313" key="2">
    <source>
        <dbReference type="Proteomes" id="UP000199682"/>
    </source>
</evidence>
<dbReference type="Proteomes" id="UP000199682">
    <property type="component" value="Unassembled WGS sequence"/>
</dbReference>
<dbReference type="RefSeq" id="WP_090015073.1">
    <property type="nucleotide sequence ID" value="NZ_FNET01000036.1"/>
</dbReference>
<evidence type="ECO:0000313" key="1">
    <source>
        <dbReference type="EMBL" id="SDN13603.1"/>
    </source>
</evidence>
<dbReference type="EMBL" id="FNET01000036">
    <property type="protein sequence ID" value="SDN13603.1"/>
    <property type="molecule type" value="Genomic_DNA"/>
</dbReference>
<dbReference type="AlphaFoldDB" id="A0A1G9YYR3"/>